<feature type="transmembrane region" description="Helical" evidence="6">
    <location>
        <begin position="77"/>
        <end position="94"/>
    </location>
</feature>
<evidence type="ECO:0000256" key="3">
    <source>
        <dbReference type="ARBA" id="ARBA00022692"/>
    </source>
</evidence>
<dbReference type="Proteomes" id="UP000553034">
    <property type="component" value="Unassembled WGS sequence"/>
</dbReference>
<feature type="transmembrane region" description="Helical" evidence="6">
    <location>
        <begin position="9"/>
        <end position="30"/>
    </location>
</feature>
<evidence type="ECO:0000256" key="1">
    <source>
        <dbReference type="ARBA" id="ARBA00004141"/>
    </source>
</evidence>
<keyword evidence="5 6" id="KW-0472">Membrane</keyword>
<feature type="transmembrane region" description="Helical" evidence="6">
    <location>
        <begin position="247"/>
        <end position="267"/>
    </location>
</feature>
<proteinExistence type="inferred from homology"/>
<dbReference type="EMBL" id="JACIFO010000002">
    <property type="protein sequence ID" value="MBB4118298.1"/>
    <property type="molecule type" value="Genomic_DNA"/>
</dbReference>
<feature type="transmembrane region" description="Helical" evidence="6">
    <location>
        <begin position="273"/>
        <end position="290"/>
    </location>
</feature>
<dbReference type="InterPro" id="IPR037185">
    <property type="entry name" value="EmrE-like"/>
</dbReference>
<comment type="subcellular location">
    <subcellularLocation>
        <location evidence="1">Membrane</location>
        <topology evidence="1">Multi-pass membrane protein</topology>
    </subcellularLocation>
</comment>
<dbReference type="Pfam" id="PF00892">
    <property type="entry name" value="EamA"/>
    <property type="match status" value="2"/>
</dbReference>
<feature type="transmembrane region" description="Helical" evidence="6">
    <location>
        <begin position="36"/>
        <end position="57"/>
    </location>
</feature>
<gene>
    <name evidence="8" type="ORF">GGR32_000572</name>
</gene>
<protein>
    <submittedName>
        <fullName evidence="8">Drug/metabolite transporter (DMT)-like permease</fullName>
    </submittedName>
</protein>
<feature type="domain" description="EamA" evidence="7">
    <location>
        <begin position="7"/>
        <end position="144"/>
    </location>
</feature>
<name>A0A840EJH4_9FLAO</name>
<dbReference type="Gene3D" id="1.10.3730.20">
    <property type="match status" value="1"/>
</dbReference>
<comment type="similarity">
    <text evidence="2">Belongs to the EamA transporter family.</text>
</comment>
<feature type="transmembrane region" description="Helical" evidence="6">
    <location>
        <begin position="215"/>
        <end position="235"/>
    </location>
</feature>
<feature type="transmembrane region" description="Helical" evidence="6">
    <location>
        <begin position="161"/>
        <end position="179"/>
    </location>
</feature>
<evidence type="ECO:0000256" key="6">
    <source>
        <dbReference type="SAM" id="Phobius"/>
    </source>
</evidence>
<dbReference type="PANTHER" id="PTHR32322">
    <property type="entry name" value="INNER MEMBRANE TRANSPORTER"/>
    <property type="match status" value="1"/>
</dbReference>
<evidence type="ECO:0000313" key="8">
    <source>
        <dbReference type="EMBL" id="MBB4118298.1"/>
    </source>
</evidence>
<dbReference type="RefSeq" id="WP_183476157.1">
    <property type="nucleotide sequence ID" value="NZ_JACIFO010000002.1"/>
</dbReference>
<accession>A0A840EJH4</accession>
<feature type="transmembrane region" description="Helical" evidence="6">
    <location>
        <begin position="132"/>
        <end position="149"/>
    </location>
</feature>
<reference evidence="8 9" key="1">
    <citation type="submission" date="2020-08" db="EMBL/GenBank/DDBJ databases">
        <title>Genomic Encyclopedia of Type Strains, Phase IV (KMG-IV): sequencing the most valuable type-strain genomes for metagenomic binning, comparative biology and taxonomic classification.</title>
        <authorList>
            <person name="Goeker M."/>
        </authorList>
    </citation>
    <scope>NUCLEOTIDE SEQUENCE [LARGE SCALE GENOMIC DNA]</scope>
    <source>
        <strain evidence="8 9">DSM 29568</strain>
    </source>
</reference>
<evidence type="ECO:0000256" key="4">
    <source>
        <dbReference type="ARBA" id="ARBA00022989"/>
    </source>
</evidence>
<evidence type="ECO:0000256" key="2">
    <source>
        <dbReference type="ARBA" id="ARBA00007362"/>
    </source>
</evidence>
<dbReference type="SUPFAM" id="SSF103481">
    <property type="entry name" value="Multidrug resistance efflux transporter EmrE"/>
    <property type="match status" value="1"/>
</dbReference>
<evidence type="ECO:0000259" key="7">
    <source>
        <dbReference type="Pfam" id="PF00892"/>
    </source>
</evidence>
<keyword evidence="3 6" id="KW-0812">Transmembrane</keyword>
<dbReference type="InterPro" id="IPR050638">
    <property type="entry name" value="AA-Vitamin_Transporters"/>
</dbReference>
<organism evidence="8 9">
    <name type="scientific">Mesonia hippocampi</name>
    <dbReference type="NCBI Taxonomy" id="1628250"/>
    <lineage>
        <taxon>Bacteria</taxon>
        <taxon>Pseudomonadati</taxon>
        <taxon>Bacteroidota</taxon>
        <taxon>Flavobacteriia</taxon>
        <taxon>Flavobacteriales</taxon>
        <taxon>Flavobacteriaceae</taxon>
        <taxon>Mesonia</taxon>
    </lineage>
</organism>
<keyword evidence="9" id="KW-1185">Reference proteome</keyword>
<evidence type="ECO:0000313" key="9">
    <source>
        <dbReference type="Proteomes" id="UP000553034"/>
    </source>
</evidence>
<feature type="domain" description="EamA" evidence="7">
    <location>
        <begin position="158"/>
        <end position="289"/>
    </location>
</feature>
<dbReference type="InterPro" id="IPR000620">
    <property type="entry name" value="EamA_dom"/>
</dbReference>
<evidence type="ECO:0000256" key="5">
    <source>
        <dbReference type="ARBA" id="ARBA00023136"/>
    </source>
</evidence>
<keyword evidence="4 6" id="KW-1133">Transmembrane helix</keyword>
<comment type="caution">
    <text evidence="8">The sequence shown here is derived from an EMBL/GenBank/DDBJ whole genome shotgun (WGS) entry which is preliminary data.</text>
</comment>
<dbReference type="AlphaFoldDB" id="A0A840EJH4"/>
<sequence length="297" mass="32569">MKNAALKGGILVGIAAASYGMLTTFVKMAYKEGYNTYEVTLAQLFLGFTGMLLISLFLKTRKTQTKEKILVKDRTQLIIAGSSLGLTSIFYYLAVQYISVSIGIVLLMQSVWISVVVDALIDKKFPSVKKTIAVVAVLTGTLLATNVLFEEFKVDYRGLGFGMLAALSYTATIFTSNKIAPHLHAVTRSTYMLLGGFIIVGLIVAFKQQPIDLSVFFPWGIILALFGTILPPLFMTLGMPKINMGTGAIITAVELPVAVFMAFFLLGERINNYQWLGIILILLAIVFMNLKKKKATH</sequence>
<dbReference type="GO" id="GO:0016020">
    <property type="term" value="C:membrane"/>
    <property type="evidence" value="ECO:0007669"/>
    <property type="project" value="UniProtKB-SubCell"/>
</dbReference>
<feature type="transmembrane region" description="Helical" evidence="6">
    <location>
        <begin position="191"/>
        <end position="209"/>
    </location>
</feature>
<dbReference type="PANTHER" id="PTHR32322:SF2">
    <property type="entry name" value="EAMA DOMAIN-CONTAINING PROTEIN"/>
    <property type="match status" value="1"/>
</dbReference>